<name>A0A0L9TLY1_PHAAN</name>
<proteinExistence type="predicted"/>
<protein>
    <submittedName>
        <fullName evidence="1">Uncharacterized protein</fullName>
    </submittedName>
</protein>
<dbReference type="Gramene" id="KOM31174">
    <property type="protein sequence ID" value="KOM31174"/>
    <property type="gene ID" value="LR48_Vigan01g072900"/>
</dbReference>
<organism evidence="1 2">
    <name type="scientific">Phaseolus angularis</name>
    <name type="common">Azuki bean</name>
    <name type="synonym">Vigna angularis</name>
    <dbReference type="NCBI Taxonomy" id="3914"/>
    <lineage>
        <taxon>Eukaryota</taxon>
        <taxon>Viridiplantae</taxon>
        <taxon>Streptophyta</taxon>
        <taxon>Embryophyta</taxon>
        <taxon>Tracheophyta</taxon>
        <taxon>Spermatophyta</taxon>
        <taxon>Magnoliopsida</taxon>
        <taxon>eudicotyledons</taxon>
        <taxon>Gunneridae</taxon>
        <taxon>Pentapetalae</taxon>
        <taxon>rosids</taxon>
        <taxon>fabids</taxon>
        <taxon>Fabales</taxon>
        <taxon>Fabaceae</taxon>
        <taxon>Papilionoideae</taxon>
        <taxon>50 kb inversion clade</taxon>
        <taxon>NPAAA clade</taxon>
        <taxon>indigoferoid/millettioid clade</taxon>
        <taxon>Phaseoleae</taxon>
        <taxon>Vigna</taxon>
    </lineage>
</organism>
<gene>
    <name evidence="1" type="ORF">LR48_Vigan01g072900</name>
</gene>
<accession>A0A0L9TLY1</accession>
<reference evidence="2" key="1">
    <citation type="journal article" date="2015" name="Proc. Natl. Acad. Sci. U.S.A.">
        <title>Genome sequencing of adzuki bean (Vigna angularis) provides insight into high starch and low fat accumulation and domestication.</title>
        <authorList>
            <person name="Yang K."/>
            <person name="Tian Z."/>
            <person name="Chen C."/>
            <person name="Luo L."/>
            <person name="Zhao B."/>
            <person name="Wang Z."/>
            <person name="Yu L."/>
            <person name="Li Y."/>
            <person name="Sun Y."/>
            <person name="Li W."/>
            <person name="Chen Y."/>
            <person name="Li Y."/>
            <person name="Zhang Y."/>
            <person name="Ai D."/>
            <person name="Zhao J."/>
            <person name="Shang C."/>
            <person name="Ma Y."/>
            <person name="Wu B."/>
            <person name="Wang M."/>
            <person name="Gao L."/>
            <person name="Sun D."/>
            <person name="Zhang P."/>
            <person name="Guo F."/>
            <person name="Wang W."/>
            <person name="Li Y."/>
            <person name="Wang J."/>
            <person name="Varshney R.K."/>
            <person name="Wang J."/>
            <person name="Ling H.Q."/>
            <person name="Wan P."/>
        </authorList>
    </citation>
    <scope>NUCLEOTIDE SEQUENCE</scope>
    <source>
        <strain evidence="2">cv. Jingnong 6</strain>
    </source>
</reference>
<evidence type="ECO:0000313" key="2">
    <source>
        <dbReference type="Proteomes" id="UP000053144"/>
    </source>
</evidence>
<dbReference type="Proteomes" id="UP000053144">
    <property type="component" value="Chromosome 1"/>
</dbReference>
<dbReference type="AlphaFoldDB" id="A0A0L9TLY1"/>
<sequence>MHLHVCGSSFLADNPSCWTLVITLPALERYLRDAAVGRAKCGCCTFSIVKATAAGQRSLLYWVHE</sequence>
<dbReference type="EMBL" id="CM003371">
    <property type="protein sequence ID" value="KOM31174.1"/>
    <property type="molecule type" value="Genomic_DNA"/>
</dbReference>
<evidence type="ECO:0000313" key="1">
    <source>
        <dbReference type="EMBL" id="KOM31174.1"/>
    </source>
</evidence>